<dbReference type="Proteomes" id="UP000594015">
    <property type="component" value="Chromosome"/>
</dbReference>
<proteinExistence type="predicted"/>
<evidence type="ECO:0000256" key="1">
    <source>
        <dbReference type="ARBA" id="ARBA00023015"/>
    </source>
</evidence>
<dbReference type="RefSeq" id="WP_092213010.1">
    <property type="nucleotide sequence ID" value="NZ_CP030050.1"/>
</dbReference>
<reference evidence="6 7" key="1">
    <citation type="submission" date="2018-06" db="EMBL/GenBank/DDBJ databases">
        <title>Comparative genomics of Bradyrhizobium nodulating Arachidis hypogaea.</title>
        <authorList>
            <person name="Li Y."/>
        </authorList>
    </citation>
    <scope>NUCLEOTIDE SEQUENCE [LARGE SCALE GENOMIC DNA]</scope>
    <source>
        <strain evidence="6 7">CCBAU 051107</strain>
    </source>
</reference>
<dbReference type="InterPro" id="IPR008920">
    <property type="entry name" value="TF_FadR/GntR_C"/>
</dbReference>
<dbReference type="SMART" id="SM00345">
    <property type="entry name" value="HTH_GNTR"/>
    <property type="match status" value="1"/>
</dbReference>
<dbReference type="KEGG" id="barh:WN72_39195"/>
<feature type="domain" description="HTH gntR-type" evidence="5">
    <location>
        <begin position="9"/>
        <end position="77"/>
    </location>
</feature>
<evidence type="ECO:0000313" key="6">
    <source>
        <dbReference type="EMBL" id="QOZ71656.1"/>
    </source>
</evidence>
<accession>A0AAE7NWL4</accession>
<gene>
    <name evidence="6" type="ORF">WN72_39195</name>
</gene>
<dbReference type="PROSITE" id="PS50949">
    <property type="entry name" value="HTH_GNTR"/>
    <property type="match status" value="1"/>
</dbReference>
<dbReference type="PANTHER" id="PTHR43537:SF5">
    <property type="entry name" value="UXU OPERON TRANSCRIPTIONAL REGULATOR"/>
    <property type="match status" value="1"/>
</dbReference>
<dbReference type="InterPro" id="IPR036388">
    <property type="entry name" value="WH-like_DNA-bd_sf"/>
</dbReference>
<evidence type="ECO:0000313" key="7">
    <source>
        <dbReference type="Proteomes" id="UP000594015"/>
    </source>
</evidence>
<dbReference type="GO" id="GO:0003677">
    <property type="term" value="F:DNA binding"/>
    <property type="evidence" value="ECO:0007669"/>
    <property type="project" value="UniProtKB-KW"/>
</dbReference>
<keyword evidence="2" id="KW-0238">DNA-binding</keyword>
<dbReference type="EMBL" id="CP030050">
    <property type="protein sequence ID" value="QOZ71656.1"/>
    <property type="molecule type" value="Genomic_DNA"/>
</dbReference>
<feature type="region of interest" description="Disordered" evidence="4">
    <location>
        <begin position="226"/>
        <end position="275"/>
    </location>
</feature>
<dbReference type="Pfam" id="PF00392">
    <property type="entry name" value="GntR"/>
    <property type="match status" value="1"/>
</dbReference>
<feature type="compositionally biased region" description="Basic residues" evidence="4">
    <location>
        <begin position="257"/>
        <end position="275"/>
    </location>
</feature>
<dbReference type="InterPro" id="IPR000524">
    <property type="entry name" value="Tscrpt_reg_HTH_GntR"/>
</dbReference>
<dbReference type="SUPFAM" id="SSF48008">
    <property type="entry name" value="GntR ligand-binding domain-like"/>
    <property type="match status" value="1"/>
</dbReference>
<evidence type="ECO:0000256" key="4">
    <source>
        <dbReference type="SAM" id="MobiDB-lite"/>
    </source>
</evidence>
<dbReference type="Gene3D" id="1.10.10.10">
    <property type="entry name" value="Winged helix-like DNA-binding domain superfamily/Winged helix DNA-binding domain"/>
    <property type="match status" value="1"/>
</dbReference>
<feature type="compositionally biased region" description="Low complexity" evidence="4">
    <location>
        <begin position="230"/>
        <end position="242"/>
    </location>
</feature>
<dbReference type="GO" id="GO:0003700">
    <property type="term" value="F:DNA-binding transcription factor activity"/>
    <property type="evidence" value="ECO:0007669"/>
    <property type="project" value="InterPro"/>
</dbReference>
<name>A0AAE7NWL4_9BRAD</name>
<dbReference type="InterPro" id="IPR011711">
    <property type="entry name" value="GntR_C"/>
</dbReference>
<dbReference type="Pfam" id="PF07729">
    <property type="entry name" value="FCD"/>
    <property type="match status" value="1"/>
</dbReference>
<evidence type="ECO:0000256" key="2">
    <source>
        <dbReference type="ARBA" id="ARBA00023125"/>
    </source>
</evidence>
<dbReference type="Gene3D" id="1.20.120.530">
    <property type="entry name" value="GntR ligand-binding domain-like"/>
    <property type="match status" value="1"/>
</dbReference>
<evidence type="ECO:0000259" key="5">
    <source>
        <dbReference type="PROSITE" id="PS50949"/>
    </source>
</evidence>
<sequence>MPLEAVEARRLYRQVADQLRSLIDSGEYAVGSRLPTERELAEQLKISRPTVREALIALEVEGRVRIRVGSGIYVIEAADAAAAPAAAVIEGPFELLRAREFLESAIAEQAARVATKDDVARIDASLVAMENVEHPGEASMVHDRAFHVAIAGSLGNAVLVRVVGELFDQRLNPYFAQLAHYFESPGTWRTALDEHRAVRDAIAAHDPDSAREAMRKHLARSQERFAQNFGAETAAAASSAGRGRAERHQAKPATPKRAAKKQAKKQVKSSSARRR</sequence>
<dbReference type="AlphaFoldDB" id="A0AAE7NWL4"/>
<dbReference type="InterPro" id="IPR036390">
    <property type="entry name" value="WH_DNA-bd_sf"/>
</dbReference>
<dbReference type="CDD" id="cd07377">
    <property type="entry name" value="WHTH_GntR"/>
    <property type="match status" value="1"/>
</dbReference>
<protein>
    <submittedName>
        <fullName evidence="6">FadR family transcriptional regulator</fullName>
    </submittedName>
</protein>
<dbReference type="SUPFAM" id="SSF46785">
    <property type="entry name" value="Winged helix' DNA-binding domain"/>
    <property type="match status" value="1"/>
</dbReference>
<dbReference type="SMART" id="SM00895">
    <property type="entry name" value="FCD"/>
    <property type="match status" value="1"/>
</dbReference>
<keyword evidence="3" id="KW-0804">Transcription</keyword>
<dbReference type="PANTHER" id="PTHR43537">
    <property type="entry name" value="TRANSCRIPTIONAL REGULATOR, GNTR FAMILY"/>
    <property type="match status" value="1"/>
</dbReference>
<keyword evidence="1" id="KW-0805">Transcription regulation</keyword>
<dbReference type="PRINTS" id="PR00035">
    <property type="entry name" value="HTHGNTR"/>
</dbReference>
<evidence type="ECO:0000256" key="3">
    <source>
        <dbReference type="ARBA" id="ARBA00023163"/>
    </source>
</evidence>
<organism evidence="6 7">
    <name type="scientific">Bradyrhizobium arachidis</name>
    <dbReference type="NCBI Taxonomy" id="858423"/>
    <lineage>
        <taxon>Bacteria</taxon>
        <taxon>Pseudomonadati</taxon>
        <taxon>Pseudomonadota</taxon>
        <taxon>Alphaproteobacteria</taxon>
        <taxon>Hyphomicrobiales</taxon>
        <taxon>Nitrobacteraceae</taxon>
        <taxon>Bradyrhizobium</taxon>
    </lineage>
</organism>